<organism evidence="2 3">
    <name type="scientific">Amycolatopsis echigonensis</name>
    <dbReference type="NCBI Taxonomy" id="2576905"/>
    <lineage>
        <taxon>Bacteria</taxon>
        <taxon>Bacillati</taxon>
        <taxon>Actinomycetota</taxon>
        <taxon>Actinomycetes</taxon>
        <taxon>Pseudonocardiales</taxon>
        <taxon>Pseudonocardiaceae</taxon>
        <taxon>Amycolatopsis</taxon>
    </lineage>
</organism>
<feature type="transmembrane region" description="Helical" evidence="1">
    <location>
        <begin position="50"/>
        <end position="67"/>
    </location>
</feature>
<dbReference type="EMBL" id="JACJHR010000003">
    <property type="protein sequence ID" value="MBB2498168.1"/>
    <property type="molecule type" value="Genomic_DNA"/>
</dbReference>
<sequence>MADRVNTAATGVVAHSERLYLPWWGWPLPMAGAILLGVEVHLGYPSIPMWIPLAVAVPVMAALLLSLGRAKIKITSGDDPELWVGDAHLPLRYVGEITVVEKDAKRHALGRDGDPAAFVLHRGWIGPAVRFTLTDPADPTPYWLFSTRKPQRVVELLRGTA</sequence>
<evidence type="ECO:0000256" key="1">
    <source>
        <dbReference type="SAM" id="Phobius"/>
    </source>
</evidence>
<reference evidence="2 3" key="1">
    <citation type="submission" date="2020-08" db="EMBL/GenBank/DDBJ databases">
        <title>Amycolatopsis echigonensis JCM 21831.</title>
        <authorList>
            <person name="Tedsree N."/>
            <person name="Kuncharoen N."/>
            <person name="Likhitwitayawuid K."/>
            <person name="Tanasupawat S."/>
        </authorList>
    </citation>
    <scope>NUCLEOTIDE SEQUENCE [LARGE SCALE GENOMIC DNA]</scope>
    <source>
        <strain evidence="2 3">JCM 21831</strain>
    </source>
</reference>
<comment type="caution">
    <text evidence="2">The sequence shown here is derived from an EMBL/GenBank/DDBJ whole genome shotgun (WGS) entry which is preliminary data.</text>
</comment>
<dbReference type="InterPro" id="IPR021443">
    <property type="entry name" value="DUF3093"/>
</dbReference>
<name>A0A8E2B262_9PSEU</name>
<keyword evidence="1" id="KW-0812">Transmembrane</keyword>
<dbReference type="RefSeq" id="WP_183122911.1">
    <property type="nucleotide sequence ID" value="NZ_JACJHR010000003.1"/>
</dbReference>
<dbReference type="Pfam" id="PF11292">
    <property type="entry name" value="DUF3093"/>
    <property type="match status" value="1"/>
</dbReference>
<accession>A0A8E2B262</accession>
<keyword evidence="1" id="KW-0472">Membrane</keyword>
<dbReference type="AlphaFoldDB" id="A0A8E2B262"/>
<protein>
    <submittedName>
        <fullName evidence="2">DUF3093 domain-containing protein</fullName>
    </submittedName>
</protein>
<gene>
    <name evidence="2" type="ORF">H5411_03320</name>
</gene>
<keyword evidence="1" id="KW-1133">Transmembrane helix</keyword>
<proteinExistence type="predicted"/>
<evidence type="ECO:0000313" key="2">
    <source>
        <dbReference type="EMBL" id="MBB2498168.1"/>
    </source>
</evidence>
<evidence type="ECO:0000313" key="3">
    <source>
        <dbReference type="Proteomes" id="UP000550260"/>
    </source>
</evidence>
<feature type="transmembrane region" description="Helical" evidence="1">
    <location>
        <begin position="23"/>
        <end position="44"/>
    </location>
</feature>
<dbReference type="Proteomes" id="UP000550260">
    <property type="component" value="Unassembled WGS sequence"/>
</dbReference>